<accession>A0ABS9KFD3</accession>
<dbReference type="PANTHER" id="PTHR43133:SF39">
    <property type="entry name" value="SIMILAR TO RNA POLYMERASE SIGMA-E FACTOR"/>
    <property type="match status" value="1"/>
</dbReference>
<evidence type="ECO:0000256" key="1">
    <source>
        <dbReference type="ARBA" id="ARBA00010641"/>
    </source>
</evidence>
<reference evidence="6" key="1">
    <citation type="submission" date="2022-01" db="EMBL/GenBank/DDBJ databases">
        <authorList>
            <person name="Wang Y."/>
        </authorList>
    </citation>
    <scope>NUCLEOTIDE SEQUENCE</scope>
    <source>
        <strain evidence="6">WB101</strain>
    </source>
</reference>
<dbReference type="Proteomes" id="UP001165366">
    <property type="component" value="Unassembled WGS sequence"/>
</dbReference>
<dbReference type="InterPro" id="IPR053812">
    <property type="entry name" value="HTH_Sigma70_ECF-like"/>
</dbReference>
<dbReference type="InterPro" id="IPR014284">
    <property type="entry name" value="RNA_pol_sigma-70_dom"/>
</dbReference>
<dbReference type="SUPFAM" id="SSF88659">
    <property type="entry name" value="Sigma3 and sigma4 domains of RNA polymerase sigma factors"/>
    <property type="match status" value="1"/>
</dbReference>
<dbReference type="Pfam" id="PF07638">
    <property type="entry name" value="Sigma70_ECF"/>
    <property type="match status" value="1"/>
</dbReference>
<dbReference type="Gene3D" id="1.10.1740.10">
    <property type="match status" value="1"/>
</dbReference>
<sequence length="197" mass="22879">MVQTPEHTITHFLKDFNEGDREAFNMVFECAYKKLHQVAHVNRGRWQGNITLDTAAILHEAYLKLIDQSKTEWKNRDHFFAAVSKAMRQILINYARDQKREKRGGNFKKLPLDYLRLEAIEKQEIDDSIILVALDEAIKRLEQINPRQAQIVECLVFGGLSISETANALEVSTSTINRGWKMARLWLYREVMDDSVS</sequence>
<comment type="similarity">
    <text evidence="1">Belongs to the sigma-70 factor family. ECF subfamily.</text>
</comment>
<keyword evidence="3" id="KW-0731">Sigma factor</keyword>
<dbReference type="InterPro" id="IPR036388">
    <property type="entry name" value="WH-like_DNA-bd_sf"/>
</dbReference>
<dbReference type="InterPro" id="IPR013325">
    <property type="entry name" value="RNA_pol_sigma_r2"/>
</dbReference>
<dbReference type="Gene3D" id="1.10.10.10">
    <property type="entry name" value="Winged helix-like DNA-binding domain superfamily/Winged helix DNA-binding domain"/>
    <property type="match status" value="1"/>
</dbReference>
<protein>
    <submittedName>
        <fullName evidence="6">ECF-type sigma factor</fullName>
    </submittedName>
</protein>
<dbReference type="RefSeq" id="WP_237854930.1">
    <property type="nucleotide sequence ID" value="NZ_JAKLWS010000017.1"/>
</dbReference>
<feature type="domain" description="RNA polymerase sigma-70 ECF-like HTH" evidence="5">
    <location>
        <begin position="7"/>
        <end position="191"/>
    </location>
</feature>
<comment type="caution">
    <text evidence="6">The sequence shown here is derived from an EMBL/GenBank/DDBJ whole genome shotgun (WGS) entry which is preliminary data.</text>
</comment>
<keyword evidence="2" id="KW-0805">Transcription regulation</keyword>
<dbReference type="EMBL" id="JAKLWS010000017">
    <property type="protein sequence ID" value="MCG2589570.1"/>
    <property type="molecule type" value="Genomic_DNA"/>
</dbReference>
<keyword evidence="7" id="KW-1185">Reference proteome</keyword>
<reference evidence="6" key="2">
    <citation type="submission" date="2024-05" db="EMBL/GenBank/DDBJ databases">
        <title>Rhodohalobacter halophilus gen. nov., sp. nov., a moderately halophilic member of the family Balneolaceae.</title>
        <authorList>
            <person name="Xia J."/>
        </authorList>
    </citation>
    <scope>NUCLEOTIDE SEQUENCE</scope>
    <source>
        <strain evidence="6">WB101</strain>
    </source>
</reference>
<proteinExistence type="inferred from homology"/>
<evidence type="ECO:0000313" key="6">
    <source>
        <dbReference type="EMBL" id="MCG2589570.1"/>
    </source>
</evidence>
<evidence type="ECO:0000259" key="5">
    <source>
        <dbReference type="Pfam" id="PF07638"/>
    </source>
</evidence>
<evidence type="ECO:0000313" key="7">
    <source>
        <dbReference type="Proteomes" id="UP001165366"/>
    </source>
</evidence>
<dbReference type="InterPro" id="IPR013324">
    <property type="entry name" value="RNA_pol_sigma_r3/r4-like"/>
</dbReference>
<organism evidence="6 7">
    <name type="scientific">Rhodohalobacter sulfatireducens</name>
    <dbReference type="NCBI Taxonomy" id="2911366"/>
    <lineage>
        <taxon>Bacteria</taxon>
        <taxon>Pseudomonadati</taxon>
        <taxon>Balneolota</taxon>
        <taxon>Balneolia</taxon>
        <taxon>Balneolales</taxon>
        <taxon>Balneolaceae</taxon>
        <taxon>Rhodohalobacter</taxon>
    </lineage>
</organism>
<dbReference type="PANTHER" id="PTHR43133">
    <property type="entry name" value="RNA POLYMERASE ECF-TYPE SIGMA FACTO"/>
    <property type="match status" value="1"/>
</dbReference>
<gene>
    <name evidence="6" type="ORF">L6773_13405</name>
</gene>
<evidence type="ECO:0000256" key="2">
    <source>
        <dbReference type="ARBA" id="ARBA00023015"/>
    </source>
</evidence>
<keyword evidence="4" id="KW-0804">Transcription</keyword>
<evidence type="ECO:0000256" key="4">
    <source>
        <dbReference type="ARBA" id="ARBA00023163"/>
    </source>
</evidence>
<dbReference type="SUPFAM" id="SSF88946">
    <property type="entry name" value="Sigma2 domain of RNA polymerase sigma factors"/>
    <property type="match status" value="1"/>
</dbReference>
<evidence type="ECO:0000256" key="3">
    <source>
        <dbReference type="ARBA" id="ARBA00023082"/>
    </source>
</evidence>
<dbReference type="NCBIfam" id="TIGR02937">
    <property type="entry name" value="sigma70-ECF"/>
    <property type="match status" value="1"/>
</dbReference>
<dbReference type="NCBIfam" id="TIGR02999">
    <property type="entry name" value="Sig-70_X6"/>
    <property type="match status" value="1"/>
</dbReference>
<name>A0ABS9KFD3_9BACT</name>
<dbReference type="InterPro" id="IPR039425">
    <property type="entry name" value="RNA_pol_sigma-70-like"/>
</dbReference>
<dbReference type="InterPro" id="IPR011517">
    <property type="entry name" value="RNA_pol_sigma70_ECF-like"/>
</dbReference>